<dbReference type="AlphaFoldDB" id="A0A9W7HLF8"/>
<dbReference type="EMBL" id="BSYR01000016">
    <property type="protein sequence ID" value="GMI79002.1"/>
    <property type="molecule type" value="Genomic_DNA"/>
</dbReference>
<proteinExistence type="predicted"/>
<dbReference type="PANTHER" id="PTHR37610:SF78">
    <property type="entry name" value="GAG-POLYPEPTIDE OF LTR COPIA-TYPE-RELATED"/>
    <property type="match status" value="1"/>
</dbReference>
<name>A0A9W7HLF8_HIBTR</name>
<gene>
    <name evidence="2" type="ORF">HRI_001569500</name>
</gene>
<reference evidence="2" key="1">
    <citation type="submission" date="2023-05" db="EMBL/GenBank/DDBJ databases">
        <title>Genome and transcriptome analyses reveal genes involved in the formation of fine ridges on petal epidermal cells in Hibiscus trionum.</title>
        <authorList>
            <person name="Koshimizu S."/>
            <person name="Masuda S."/>
            <person name="Ishii T."/>
            <person name="Shirasu K."/>
            <person name="Hoshino A."/>
            <person name="Arita M."/>
        </authorList>
    </citation>
    <scope>NUCLEOTIDE SEQUENCE</scope>
    <source>
        <strain evidence="2">Hamamatsu line</strain>
    </source>
</reference>
<feature type="domain" description="Retrotransposon Copia-like N-terminal" evidence="1">
    <location>
        <begin position="17"/>
        <end position="61"/>
    </location>
</feature>
<keyword evidence="3" id="KW-1185">Reference proteome</keyword>
<accession>A0A9W7HLF8</accession>
<sequence>MPPTIEAIDSNHPLYLHPSDTPEMMLVSQLLLGLENYGVWRRLMQIALLAKNKLGLVDDSCPRSNYVAALHPQWDRCNAIVLSWILIAVSRELSAGIVFASSVASVWADLKERFNKVDGSRIFFLHREIATLSEGEFSISDYFSRLKLLWAEYETLIPFTSCECEVSQQNLKHLVRQKLFQFLMGLAESYAAVRSQILLMQPLPSVNQAYSMLLQEES</sequence>
<dbReference type="Proteomes" id="UP001165190">
    <property type="component" value="Unassembled WGS sequence"/>
</dbReference>
<protein>
    <recommendedName>
        <fullName evidence="1">Retrotransposon Copia-like N-terminal domain-containing protein</fullName>
    </recommendedName>
</protein>
<evidence type="ECO:0000313" key="2">
    <source>
        <dbReference type="EMBL" id="GMI79002.1"/>
    </source>
</evidence>
<evidence type="ECO:0000313" key="3">
    <source>
        <dbReference type="Proteomes" id="UP001165190"/>
    </source>
</evidence>
<dbReference type="InterPro" id="IPR029472">
    <property type="entry name" value="Copia-like_N"/>
</dbReference>
<dbReference type="PANTHER" id="PTHR37610">
    <property type="entry name" value="CCHC-TYPE DOMAIN-CONTAINING PROTEIN"/>
    <property type="match status" value="1"/>
</dbReference>
<organism evidence="2 3">
    <name type="scientific">Hibiscus trionum</name>
    <name type="common">Flower of an hour</name>
    <dbReference type="NCBI Taxonomy" id="183268"/>
    <lineage>
        <taxon>Eukaryota</taxon>
        <taxon>Viridiplantae</taxon>
        <taxon>Streptophyta</taxon>
        <taxon>Embryophyta</taxon>
        <taxon>Tracheophyta</taxon>
        <taxon>Spermatophyta</taxon>
        <taxon>Magnoliopsida</taxon>
        <taxon>eudicotyledons</taxon>
        <taxon>Gunneridae</taxon>
        <taxon>Pentapetalae</taxon>
        <taxon>rosids</taxon>
        <taxon>malvids</taxon>
        <taxon>Malvales</taxon>
        <taxon>Malvaceae</taxon>
        <taxon>Malvoideae</taxon>
        <taxon>Hibiscus</taxon>
    </lineage>
</organism>
<dbReference type="OrthoDB" id="1002462at2759"/>
<comment type="caution">
    <text evidence="2">The sequence shown here is derived from an EMBL/GenBank/DDBJ whole genome shotgun (WGS) entry which is preliminary data.</text>
</comment>
<dbReference type="Pfam" id="PF14244">
    <property type="entry name" value="Retrotran_gag_3"/>
    <property type="match status" value="1"/>
</dbReference>
<evidence type="ECO:0000259" key="1">
    <source>
        <dbReference type="Pfam" id="PF14244"/>
    </source>
</evidence>